<keyword evidence="3" id="KW-1185">Reference proteome</keyword>
<name>A0ABV4BN96_9CLOT</name>
<keyword evidence="1" id="KW-0812">Transmembrane</keyword>
<comment type="caution">
    <text evidence="2">The sequence shown here is derived from an EMBL/GenBank/DDBJ whole genome shotgun (WGS) entry which is preliminary data.</text>
</comment>
<evidence type="ECO:0000313" key="2">
    <source>
        <dbReference type="EMBL" id="MEY7999958.1"/>
    </source>
</evidence>
<keyword evidence="1" id="KW-0472">Membrane</keyword>
<protein>
    <submittedName>
        <fullName evidence="2">FeoB-associated Cys-rich membrane protein</fullName>
    </submittedName>
</protein>
<sequence>MFLEIVITAVVVLAAGYILYRNLKDKSKGKCDCCSTTNCPYHDTKKKKS</sequence>
<organism evidence="2 3">
    <name type="scientific">Clostridium moutaii</name>
    <dbReference type="NCBI Taxonomy" id="3240932"/>
    <lineage>
        <taxon>Bacteria</taxon>
        <taxon>Bacillati</taxon>
        <taxon>Bacillota</taxon>
        <taxon>Clostridia</taxon>
        <taxon>Eubacteriales</taxon>
        <taxon>Clostridiaceae</taxon>
        <taxon>Clostridium</taxon>
    </lineage>
</organism>
<accession>A0ABV4BN96</accession>
<keyword evidence="1" id="KW-1133">Transmembrane helix</keyword>
<evidence type="ECO:0000256" key="1">
    <source>
        <dbReference type="SAM" id="Phobius"/>
    </source>
</evidence>
<dbReference type="Pfam" id="PF12669">
    <property type="entry name" value="FeoB_associated"/>
    <property type="match status" value="1"/>
</dbReference>
<proteinExistence type="predicted"/>
<evidence type="ECO:0000313" key="3">
    <source>
        <dbReference type="Proteomes" id="UP001564657"/>
    </source>
</evidence>
<dbReference type="RefSeq" id="WP_369703848.1">
    <property type="nucleotide sequence ID" value="NZ_JBGEWD010000005.1"/>
</dbReference>
<reference evidence="2 3" key="1">
    <citation type="submission" date="2024-08" db="EMBL/GenBank/DDBJ databases">
        <title>Clostridium lapicellarii sp. nov., and Clostridium renhuaiense sp. nov., two species isolated from the mud in a fermentation cellar used for producing sauce-flavour Chinese liquors.</title>
        <authorList>
            <person name="Yang F."/>
            <person name="Wang H."/>
            <person name="Chen L.Q."/>
            <person name="Zhou N."/>
            <person name="Lu J.J."/>
            <person name="Pu X.X."/>
            <person name="Wan B."/>
            <person name="Wang L."/>
            <person name="Liu S.J."/>
        </authorList>
    </citation>
    <scope>NUCLEOTIDE SEQUENCE [LARGE SCALE GENOMIC DNA]</scope>
    <source>
        <strain evidence="2 3">MT-5</strain>
    </source>
</reference>
<dbReference type="Proteomes" id="UP001564657">
    <property type="component" value="Unassembled WGS sequence"/>
</dbReference>
<gene>
    <name evidence="2" type="ORF">AB8U03_07065</name>
</gene>
<dbReference type="EMBL" id="JBGEWD010000005">
    <property type="protein sequence ID" value="MEY7999958.1"/>
    <property type="molecule type" value="Genomic_DNA"/>
</dbReference>
<feature type="transmembrane region" description="Helical" evidence="1">
    <location>
        <begin position="6"/>
        <end position="23"/>
    </location>
</feature>